<dbReference type="AlphaFoldDB" id="A0A5B0SGZ7"/>
<dbReference type="EMBL" id="VDEP01000037">
    <property type="protein sequence ID" value="KAA1135744.1"/>
    <property type="molecule type" value="Genomic_DNA"/>
</dbReference>
<protein>
    <submittedName>
        <fullName evidence="2">Uncharacterized protein</fullName>
    </submittedName>
</protein>
<feature type="compositionally biased region" description="Basic and acidic residues" evidence="1">
    <location>
        <begin position="48"/>
        <end position="60"/>
    </location>
</feature>
<evidence type="ECO:0000313" key="3">
    <source>
        <dbReference type="Proteomes" id="UP000325313"/>
    </source>
</evidence>
<sequence>MTGSRQGDPVLTVKYVSNGQLTTTIISNMTTRRFIGGMQTAGRLVVQTRKESQRTDRTNRGDPTIMLPPRSQGEMRRGDRLVNHDDIHNHGLTGKLTPTA</sequence>
<proteinExistence type="predicted"/>
<organism evidence="2 3">
    <name type="scientific">Puccinia graminis f. sp. tritici</name>
    <dbReference type="NCBI Taxonomy" id="56615"/>
    <lineage>
        <taxon>Eukaryota</taxon>
        <taxon>Fungi</taxon>
        <taxon>Dikarya</taxon>
        <taxon>Basidiomycota</taxon>
        <taxon>Pucciniomycotina</taxon>
        <taxon>Pucciniomycetes</taxon>
        <taxon>Pucciniales</taxon>
        <taxon>Pucciniaceae</taxon>
        <taxon>Puccinia</taxon>
    </lineage>
</organism>
<name>A0A5B0SGZ7_PUCGR</name>
<evidence type="ECO:0000313" key="2">
    <source>
        <dbReference type="EMBL" id="KAA1135744.1"/>
    </source>
</evidence>
<evidence type="ECO:0000256" key="1">
    <source>
        <dbReference type="SAM" id="MobiDB-lite"/>
    </source>
</evidence>
<accession>A0A5B0SGZ7</accession>
<comment type="caution">
    <text evidence="2">The sequence shown here is derived from an EMBL/GenBank/DDBJ whole genome shotgun (WGS) entry which is preliminary data.</text>
</comment>
<reference evidence="2 3" key="1">
    <citation type="submission" date="2019-05" db="EMBL/GenBank/DDBJ databases">
        <title>Emergence of the Ug99 lineage of the wheat stem rust pathogen through somatic hybridization.</title>
        <authorList>
            <person name="Li F."/>
            <person name="Upadhyaya N.M."/>
            <person name="Sperschneider J."/>
            <person name="Matny O."/>
            <person name="Nguyen-Phuc H."/>
            <person name="Mago R."/>
            <person name="Raley C."/>
            <person name="Miller M.E."/>
            <person name="Silverstein K.A.T."/>
            <person name="Henningsen E."/>
            <person name="Hirsch C.D."/>
            <person name="Visser B."/>
            <person name="Pretorius Z.A."/>
            <person name="Steffenson B.J."/>
            <person name="Schwessinger B."/>
            <person name="Dodds P.N."/>
            <person name="Figueroa M."/>
        </authorList>
    </citation>
    <scope>NUCLEOTIDE SEQUENCE [LARGE SCALE GENOMIC DNA]</scope>
    <source>
        <strain evidence="2 3">Ug99</strain>
    </source>
</reference>
<gene>
    <name evidence="2" type="ORF">PGTUg99_019132</name>
</gene>
<feature type="region of interest" description="Disordered" evidence="1">
    <location>
        <begin position="45"/>
        <end position="76"/>
    </location>
</feature>
<dbReference type="Proteomes" id="UP000325313">
    <property type="component" value="Unassembled WGS sequence"/>
</dbReference>